<feature type="domain" description="RCC1-like" evidence="3">
    <location>
        <begin position="4"/>
        <end position="381"/>
    </location>
</feature>
<feature type="repeat" description="RCC1" evidence="2">
    <location>
        <begin position="56"/>
        <end position="106"/>
    </location>
</feature>
<sequence>MASRVFVWGSGSGLGVPVDKEGVCPFPTRVERLPPNLSFTQVACGDAFVMALDERGCVWTWGVNRGGRLGHDGADGVPSTVKEGLDGCKCTCIAAGQSHMLAVMERRGKGDAGGDRESVVMAWGNGFHGALGVPTADAARPVEVPHIHDAVAVAAGYANSACVTRSGELYIWGDNTFCKSGGGRDALVVVSSRHPQKWILGGKLASYCSLGSLYSAVTTQDGSVLTWGYGGAGNLGHGDRKNVAKPKVVQELDGVRITHVSCTVGQINTVTDPDQVVGKENPHTMFVAGDTTGALYTCGTCHKGMLGNHTTKILSPPAGDELVPYLVGSAPRDDPKQQPTEYLKDEVCVQVASSSIHSAVMTQSGRVYTFGCASGGRMGIEQYMSGLHGGRSA</sequence>
<dbReference type="Pfam" id="PF25390">
    <property type="entry name" value="WD40_RLD"/>
    <property type="match status" value="1"/>
</dbReference>
<dbReference type="EMBL" id="CYKH01001409">
    <property type="protein sequence ID" value="CUI14564.1"/>
    <property type="molecule type" value="Genomic_DNA"/>
</dbReference>
<evidence type="ECO:0000259" key="3">
    <source>
        <dbReference type="Pfam" id="PF25390"/>
    </source>
</evidence>
<feature type="repeat" description="RCC1" evidence="2">
    <location>
        <begin position="118"/>
        <end position="166"/>
    </location>
</feature>
<name>A0A0S4KJ63_BODSA</name>
<keyword evidence="1" id="KW-0677">Repeat</keyword>
<dbReference type="OrthoDB" id="5370059at2759"/>
<dbReference type="SUPFAM" id="SSF50985">
    <property type="entry name" value="RCC1/BLIP-II"/>
    <property type="match status" value="2"/>
</dbReference>
<dbReference type="Proteomes" id="UP000051952">
    <property type="component" value="Unassembled WGS sequence"/>
</dbReference>
<dbReference type="Gene3D" id="2.130.10.30">
    <property type="entry name" value="Regulator of chromosome condensation 1/beta-lactamase-inhibitor protein II"/>
    <property type="match status" value="2"/>
</dbReference>
<dbReference type="PANTHER" id="PTHR22872">
    <property type="entry name" value="BTK-BINDING PROTEIN-RELATED"/>
    <property type="match status" value="1"/>
</dbReference>
<accession>A0A0S4KJ63</accession>
<feature type="repeat" description="RCC1" evidence="2">
    <location>
        <begin position="222"/>
        <end position="273"/>
    </location>
</feature>
<reference evidence="5" key="1">
    <citation type="submission" date="2015-09" db="EMBL/GenBank/DDBJ databases">
        <authorList>
            <consortium name="Pathogen Informatics"/>
        </authorList>
    </citation>
    <scope>NUCLEOTIDE SEQUENCE [LARGE SCALE GENOMIC DNA]</scope>
    <source>
        <strain evidence="5">Lake Konstanz</strain>
    </source>
</reference>
<dbReference type="PRINTS" id="PR00633">
    <property type="entry name" value="RCCNDNSATION"/>
</dbReference>
<evidence type="ECO:0000313" key="5">
    <source>
        <dbReference type="Proteomes" id="UP000051952"/>
    </source>
</evidence>
<proteinExistence type="predicted"/>
<dbReference type="InterPro" id="IPR051625">
    <property type="entry name" value="Signaling_Regulatory_Domain"/>
</dbReference>
<dbReference type="OMA" id="RITHVSC"/>
<dbReference type="PROSITE" id="PS50012">
    <property type="entry name" value="RCC1_3"/>
    <property type="match status" value="4"/>
</dbReference>
<dbReference type="InterPro" id="IPR009091">
    <property type="entry name" value="RCC1/BLIP-II"/>
</dbReference>
<evidence type="ECO:0000256" key="2">
    <source>
        <dbReference type="PROSITE-ProRule" id="PRU00235"/>
    </source>
</evidence>
<evidence type="ECO:0000313" key="4">
    <source>
        <dbReference type="EMBL" id="CUI14564.1"/>
    </source>
</evidence>
<keyword evidence="5" id="KW-1185">Reference proteome</keyword>
<organism evidence="4 5">
    <name type="scientific">Bodo saltans</name>
    <name type="common">Flagellated protozoan</name>
    <dbReference type="NCBI Taxonomy" id="75058"/>
    <lineage>
        <taxon>Eukaryota</taxon>
        <taxon>Discoba</taxon>
        <taxon>Euglenozoa</taxon>
        <taxon>Kinetoplastea</taxon>
        <taxon>Metakinetoplastina</taxon>
        <taxon>Eubodonida</taxon>
        <taxon>Bodonidae</taxon>
        <taxon>Bodo</taxon>
    </lineage>
</organism>
<dbReference type="PANTHER" id="PTHR22872:SF2">
    <property type="entry name" value="INHIBITOR OF BRUTON TYROSINE KINASE"/>
    <property type="match status" value="1"/>
</dbReference>
<dbReference type="InterPro" id="IPR000408">
    <property type="entry name" value="Reg_chr_condens"/>
</dbReference>
<feature type="repeat" description="RCC1" evidence="2">
    <location>
        <begin position="3"/>
        <end position="55"/>
    </location>
</feature>
<dbReference type="InterPro" id="IPR058923">
    <property type="entry name" value="RCC1-like_dom"/>
</dbReference>
<dbReference type="AlphaFoldDB" id="A0A0S4KJ63"/>
<protein>
    <recommendedName>
        <fullName evidence="3">RCC1-like domain-containing protein</fullName>
    </recommendedName>
</protein>
<gene>
    <name evidence="4" type="ORF">BSAL_07640</name>
</gene>
<evidence type="ECO:0000256" key="1">
    <source>
        <dbReference type="ARBA" id="ARBA00022737"/>
    </source>
</evidence>